<reference evidence="1 2" key="1">
    <citation type="submission" date="2020-09" db="EMBL/GenBank/DDBJ databases">
        <title>Actinomycete isolated from the Camponotus japonicus Mayr.</title>
        <authorList>
            <person name="Gong X."/>
        </authorList>
    </citation>
    <scope>NUCLEOTIDE SEQUENCE [LARGE SCALE GENOMIC DNA]</scope>
    <source>
        <strain evidence="1 2">2C-HV3</strain>
    </source>
</reference>
<dbReference type="EMBL" id="JACXRZ010000020">
    <property type="protein sequence ID" value="MBD3146473.1"/>
    <property type="molecule type" value="Genomic_DNA"/>
</dbReference>
<name>A0ABR8LDG4_9ACTN</name>
<proteinExistence type="predicted"/>
<evidence type="ECO:0000313" key="2">
    <source>
        <dbReference type="Proteomes" id="UP000653231"/>
    </source>
</evidence>
<dbReference type="Proteomes" id="UP000653231">
    <property type="component" value="Unassembled WGS sequence"/>
</dbReference>
<accession>A0ABR8LDG4</accession>
<sequence length="721" mass="79094">MFALYRSCAEDLIIARRLRVPVDDAGDDTPGWGGVAARQLDAALLSVGFTCSPALLDRLTRLPGEQVIDLGVRVLAAVRRLVGDHVEHNAYFVDFPKNVPDTLEFWAGLLREAVLDPVAATRLQPGTLNLLDLPRYGGYQHTYADLLAAHAELIPLAKDRVTVLELGGSLRDEARELYLSLAGSEIPLAAEDLAALRALAAFCADFGADFEADYCADDQPEHIPVRENRAVVNEVRLAARRPLLVDTVTDVLRLAALCSDGDVTLSTPARLRSFRRAERRILLAALDAVPAAKHGDVLRHREQWKRLGERLHPHEYPQFPRAAQVFDVARGVREAASFGGRVEAALAAGRTDEAVSLLEHTPGALLRRLDHLLRAGDGSAVLEAAERSVTRASGRVLLSLREHLQNRFAPVNRVFTNRSGRAWTTPDTRAPLDEETLRRTLAILDEEIGCRLPDLGELIVDPAVLDVALPLSGKAVAPGLGMLPRGSLSPVDGELLRFFVHWRQAERRTDYDLSALMLDPGYDNPTNISWTSYANEFATYSGDLTEAPDGASEFIDVRLSHATKPIIIPQVHIYAGEPFEEAAEAFFGYMTRDAAQEGRPFEPRTVRMKSDLRGSGRVALPLVFLRGDDGAWRVKWLHLYLAGRPAFNQVEGNRVTASLLVRSIVERDYLRVGYLADLLRAKSSASSTGGHLTYIGLSAPADLPEGTRVFTPATLHELIPA</sequence>
<comment type="caution">
    <text evidence="1">The sequence shown here is derived from an EMBL/GenBank/DDBJ whole genome shotgun (WGS) entry which is preliminary data.</text>
</comment>
<evidence type="ECO:0000313" key="1">
    <source>
        <dbReference type="EMBL" id="MBD3146473.1"/>
    </source>
</evidence>
<keyword evidence="2" id="KW-1185">Reference proteome</keyword>
<protein>
    <submittedName>
        <fullName evidence="1">TerD family protein</fullName>
    </submittedName>
</protein>
<gene>
    <name evidence="1" type="ORF">IEQ31_25250</name>
</gene>
<organism evidence="1 2">
    <name type="scientific">Microbispora bryophytorum subsp. camponoti</name>
    <dbReference type="NCBI Taxonomy" id="1677852"/>
    <lineage>
        <taxon>Bacteria</taxon>
        <taxon>Bacillati</taxon>
        <taxon>Actinomycetota</taxon>
        <taxon>Actinomycetes</taxon>
        <taxon>Streptosporangiales</taxon>
        <taxon>Streptosporangiaceae</taxon>
        <taxon>Microbispora</taxon>
    </lineage>
</organism>